<evidence type="ECO:0000313" key="5">
    <source>
        <dbReference type="Proteomes" id="UP000053095"/>
    </source>
</evidence>
<proteinExistence type="inferred from homology"/>
<accession>A0A6V8HJK1</accession>
<evidence type="ECO:0000256" key="2">
    <source>
        <dbReference type="ARBA" id="ARBA00023239"/>
    </source>
</evidence>
<evidence type="ECO:0000256" key="1">
    <source>
        <dbReference type="ARBA" id="ARBA00008584"/>
    </source>
</evidence>
<dbReference type="GO" id="GO:0016829">
    <property type="term" value="F:lyase activity"/>
    <property type="evidence" value="ECO:0007669"/>
    <property type="project" value="UniProtKB-KW"/>
</dbReference>
<feature type="domain" description="Scytalone dehydratase-like" evidence="3">
    <location>
        <begin position="6"/>
        <end position="160"/>
    </location>
</feature>
<name>A0A6V8HJK1_TALPI</name>
<evidence type="ECO:0000259" key="3">
    <source>
        <dbReference type="Pfam" id="PF02982"/>
    </source>
</evidence>
<comment type="similarity">
    <text evidence="1">Belongs to the scytalone dehydratase family.</text>
</comment>
<organism evidence="4 5">
    <name type="scientific">Talaromyces pinophilus</name>
    <name type="common">Penicillium pinophilum</name>
    <dbReference type="NCBI Taxonomy" id="128442"/>
    <lineage>
        <taxon>Eukaryota</taxon>
        <taxon>Fungi</taxon>
        <taxon>Dikarya</taxon>
        <taxon>Ascomycota</taxon>
        <taxon>Pezizomycotina</taxon>
        <taxon>Eurotiomycetes</taxon>
        <taxon>Eurotiomycetidae</taxon>
        <taxon>Eurotiales</taxon>
        <taxon>Trichocomaceae</taxon>
        <taxon>Talaromyces</taxon>
        <taxon>Talaromyces sect. Talaromyces</taxon>
    </lineage>
</organism>
<keyword evidence="2" id="KW-0456">Lyase</keyword>
<dbReference type="Gene3D" id="3.10.450.50">
    <property type="match status" value="1"/>
</dbReference>
<evidence type="ECO:0000313" key="4">
    <source>
        <dbReference type="EMBL" id="GAM38414.1"/>
    </source>
</evidence>
<gene>
    <name evidence="4" type="ORF">TCE0_033r09114</name>
</gene>
<keyword evidence="5" id="KW-1185">Reference proteome</keyword>
<dbReference type="AlphaFoldDB" id="A0A6V8HJK1"/>
<dbReference type="EMBL" id="DF933829">
    <property type="protein sequence ID" value="GAM38414.1"/>
    <property type="molecule type" value="Genomic_DNA"/>
</dbReference>
<sequence>MDKFSVLDYNAFRDIAFDWADSLDRKDWEKLGDILAPTIMCLQVDYIMIGVAAIPAMPSSEFISMMSAPNLLGHPLVRTQHLIGATKYEYVSDTETMATHQIRAAHQRYTTPEHKEVEATGHGHGNVKHWYRKMENDGQWKFAGVKPEMYWVEGTFDKIFV</sequence>
<dbReference type="Proteomes" id="UP000053095">
    <property type="component" value="Unassembled WGS sequence"/>
</dbReference>
<dbReference type="SUPFAM" id="SSF54427">
    <property type="entry name" value="NTF2-like"/>
    <property type="match status" value="1"/>
</dbReference>
<dbReference type="InterPro" id="IPR032710">
    <property type="entry name" value="NTF2-like_dom_sf"/>
</dbReference>
<comment type="caution">
    <text evidence="4">The sequence shown here is derived from an EMBL/GenBank/DDBJ whole genome shotgun (WGS) entry which is preliminary data.</text>
</comment>
<reference evidence="5" key="1">
    <citation type="journal article" date="2015" name="Genome Announc.">
        <title>Draft genome sequence of Talaromyces cellulolyticus strain Y-94, a source of lignocellulosic biomass-degrading enzymes.</title>
        <authorList>
            <person name="Fujii T."/>
            <person name="Koike H."/>
            <person name="Sawayama S."/>
            <person name="Yano S."/>
            <person name="Inoue H."/>
        </authorList>
    </citation>
    <scope>NUCLEOTIDE SEQUENCE [LARGE SCALE GENOMIC DNA]</scope>
    <source>
        <strain evidence="5">Y-94</strain>
    </source>
</reference>
<protein>
    <recommendedName>
        <fullName evidence="3">Scytalone dehydratase-like domain-containing protein</fullName>
    </recommendedName>
</protein>
<dbReference type="Pfam" id="PF02982">
    <property type="entry name" value="Scytalone_dh"/>
    <property type="match status" value="1"/>
</dbReference>
<dbReference type="InterPro" id="IPR049884">
    <property type="entry name" value="Scytalone_dh"/>
</dbReference>